<organism evidence="1">
    <name type="scientific">Rhizophora mucronata</name>
    <name type="common">Asiatic mangrove</name>
    <dbReference type="NCBI Taxonomy" id="61149"/>
    <lineage>
        <taxon>Eukaryota</taxon>
        <taxon>Viridiplantae</taxon>
        <taxon>Streptophyta</taxon>
        <taxon>Embryophyta</taxon>
        <taxon>Tracheophyta</taxon>
        <taxon>Spermatophyta</taxon>
        <taxon>Magnoliopsida</taxon>
        <taxon>eudicotyledons</taxon>
        <taxon>Gunneridae</taxon>
        <taxon>Pentapetalae</taxon>
        <taxon>rosids</taxon>
        <taxon>fabids</taxon>
        <taxon>Malpighiales</taxon>
        <taxon>Rhizophoraceae</taxon>
        <taxon>Rhizophora</taxon>
    </lineage>
</organism>
<evidence type="ECO:0000313" key="1">
    <source>
        <dbReference type="EMBL" id="MBX43221.1"/>
    </source>
</evidence>
<protein>
    <submittedName>
        <fullName evidence="1">Uncharacterized protein</fullName>
    </submittedName>
</protein>
<accession>A0A2P2NL29</accession>
<proteinExistence type="predicted"/>
<dbReference type="EMBL" id="GGEC01062737">
    <property type="protein sequence ID" value="MBX43221.1"/>
    <property type="molecule type" value="Transcribed_RNA"/>
</dbReference>
<name>A0A2P2NL29_RHIMU</name>
<reference evidence="1" key="1">
    <citation type="submission" date="2018-02" db="EMBL/GenBank/DDBJ databases">
        <title>Rhizophora mucronata_Transcriptome.</title>
        <authorList>
            <person name="Meera S.P."/>
            <person name="Sreeshan A."/>
            <person name="Augustine A."/>
        </authorList>
    </citation>
    <scope>NUCLEOTIDE SEQUENCE</scope>
    <source>
        <tissue evidence="1">Leaf</tissue>
    </source>
</reference>
<dbReference type="AlphaFoldDB" id="A0A2P2NL29"/>
<sequence length="46" mass="5336">MGLFICFLRCKRLYVLVCEAELRSSLVCEQFSISLFLNCKATLFLN</sequence>